<dbReference type="GO" id="GO:0005524">
    <property type="term" value="F:ATP binding"/>
    <property type="evidence" value="ECO:0007669"/>
    <property type="project" value="InterPro"/>
</dbReference>
<protein>
    <submittedName>
        <fullName evidence="4">ODA11 protein</fullName>
    </submittedName>
</protein>
<dbReference type="InterPro" id="IPR026983">
    <property type="entry name" value="DHC"/>
</dbReference>
<evidence type="ECO:0000256" key="1">
    <source>
        <dbReference type="ARBA" id="ARBA00008887"/>
    </source>
</evidence>
<gene>
    <name evidence="4" type="primary">ODA11</name>
    <name evidence="4" type="ORF">SNAT2548_LOCUS22303</name>
</gene>
<comment type="caution">
    <text evidence="4">The sequence shown here is derived from an EMBL/GenBank/DDBJ whole genome shotgun (WGS) entry which is preliminary data.</text>
</comment>
<evidence type="ECO:0000313" key="4">
    <source>
        <dbReference type="EMBL" id="CAE7410088.1"/>
    </source>
</evidence>
<dbReference type="Gene3D" id="1.20.58.1120">
    <property type="match status" value="1"/>
</dbReference>
<dbReference type="Pfam" id="PF12774">
    <property type="entry name" value="AAA_6"/>
    <property type="match status" value="1"/>
</dbReference>
<proteinExistence type="inferred from homology"/>
<evidence type="ECO:0000259" key="3">
    <source>
        <dbReference type="Pfam" id="PF12774"/>
    </source>
</evidence>
<dbReference type="Pfam" id="PF08393">
    <property type="entry name" value="DHC_N2"/>
    <property type="match status" value="1"/>
</dbReference>
<dbReference type="GO" id="GO:0030286">
    <property type="term" value="C:dynein complex"/>
    <property type="evidence" value="ECO:0007669"/>
    <property type="project" value="InterPro"/>
</dbReference>
<dbReference type="AlphaFoldDB" id="A0A812QZB0"/>
<dbReference type="PANTHER" id="PTHR45703:SF8">
    <property type="entry name" value="DYNEINS HEAVY CHAIN"/>
    <property type="match status" value="1"/>
</dbReference>
<dbReference type="Gene3D" id="1.10.287.2620">
    <property type="match status" value="1"/>
</dbReference>
<dbReference type="GO" id="GO:0007018">
    <property type="term" value="P:microtubule-based movement"/>
    <property type="evidence" value="ECO:0007669"/>
    <property type="project" value="InterPro"/>
</dbReference>
<reference evidence="4" key="1">
    <citation type="submission" date="2021-02" db="EMBL/GenBank/DDBJ databases">
        <authorList>
            <person name="Dougan E. K."/>
            <person name="Rhodes N."/>
            <person name="Thang M."/>
            <person name="Chan C."/>
        </authorList>
    </citation>
    <scope>NUCLEOTIDE SEQUENCE</scope>
</reference>
<dbReference type="PANTHER" id="PTHR45703">
    <property type="entry name" value="DYNEIN HEAVY CHAIN"/>
    <property type="match status" value="1"/>
</dbReference>
<dbReference type="InterPro" id="IPR042228">
    <property type="entry name" value="Dynein_linker_3"/>
</dbReference>
<dbReference type="Gene3D" id="1.20.140.100">
    <property type="entry name" value="Dynein heavy chain, N-terminal domain 2"/>
    <property type="match status" value="1"/>
</dbReference>
<dbReference type="Proteomes" id="UP000604046">
    <property type="component" value="Unassembled WGS sequence"/>
</dbReference>
<name>A0A812QZB0_9DINO</name>
<dbReference type="GO" id="GO:0045505">
    <property type="term" value="F:dynein intermediate chain binding"/>
    <property type="evidence" value="ECO:0007669"/>
    <property type="project" value="InterPro"/>
</dbReference>
<dbReference type="GO" id="GO:0051959">
    <property type="term" value="F:dynein light intermediate chain binding"/>
    <property type="evidence" value="ECO:0007669"/>
    <property type="project" value="InterPro"/>
</dbReference>
<evidence type="ECO:0000259" key="2">
    <source>
        <dbReference type="Pfam" id="PF08393"/>
    </source>
</evidence>
<dbReference type="FunFam" id="1.20.140.100:FF:000001">
    <property type="entry name" value="dynein heavy chain 17, axonemal"/>
    <property type="match status" value="1"/>
</dbReference>
<dbReference type="InterPro" id="IPR013602">
    <property type="entry name" value="Dynein_heavy_linker"/>
</dbReference>
<accession>A0A812QZB0</accession>
<dbReference type="InterPro" id="IPR035699">
    <property type="entry name" value="AAA_6"/>
</dbReference>
<dbReference type="OrthoDB" id="424310at2759"/>
<sequence length="484" mass="55493">MWNLELHKNPDFVEDTADQAKQEMKMENTLKKLQKEWAEVDFQFESHRGTEVMLMKLADDKFEMLEEHQVQVQNMFASRFLSTFEAEVTSWQKTLANIAEVSQLLSEVQRSWVFLENLFIFSDEVKKELPEESDKFVGIDMDVKEILMNGVQVKSAKDFCNQGNIFQKLEKVQGALEMCQKALNEFMDSKKRAFPRFYFMSSNDLLDVLSNGNQPAKVIPQFPKFFIAIDSYTLEFPDGEDNRPHAVGMSACVGKEYVPFPEPLPLLGKVESYLDKCIEWFQKALKFFAKQDKEKYFSEGCMEDGAKRGEFIAKSQAAQCALLVQLITWVMLVETGFKGAQDGKEEAVKDAWEESHQLLLKLIEKTMTNLDKPTRQKIMCAITLDAHNRDVQERLVLEKVNSKDAFQWQSMLKCYWKEDIDDASMEIADAKLPYGYEYLGNGPRLVVTPLTDRIYVTATQAGCGRQGLGLGGLGFRVWGLGFRV</sequence>
<keyword evidence="5" id="KW-1185">Reference proteome</keyword>
<dbReference type="Gene3D" id="3.20.180.20">
    <property type="entry name" value="Dynein heavy chain, N-terminal domain 2"/>
    <property type="match status" value="1"/>
</dbReference>
<organism evidence="4 5">
    <name type="scientific">Symbiodinium natans</name>
    <dbReference type="NCBI Taxonomy" id="878477"/>
    <lineage>
        <taxon>Eukaryota</taxon>
        <taxon>Sar</taxon>
        <taxon>Alveolata</taxon>
        <taxon>Dinophyceae</taxon>
        <taxon>Suessiales</taxon>
        <taxon>Symbiodiniaceae</taxon>
        <taxon>Symbiodinium</taxon>
    </lineage>
</organism>
<dbReference type="EMBL" id="CAJNDS010002283">
    <property type="protein sequence ID" value="CAE7410088.1"/>
    <property type="molecule type" value="Genomic_DNA"/>
</dbReference>
<feature type="domain" description="Dynein heavy chain hydrolytic ATP-binding dynein motor region" evidence="3">
    <location>
        <begin position="434"/>
        <end position="461"/>
    </location>
</feature>
<evidence type="ECO:0000313" key="5">
    <source>
        <dbReference type="Proteomes" id="UP000604046"/>
    </source>
</evidence>
<dbReference type="InterPro" id="IPR042222">
    <property type="entry name" value="Dynein_2_N"/>
</dbReference>
<comment type="similarity">
    <text evidence="1">Belongs to the dynein heavy chain family.</text>
</comment>
<feature type="domain" description="Dynein heavy chain linker" evidence="2">
    <location>
        <begin position="1"/>
        <end position="286"/>
    </location>
</feature>